<dbReference type="EMBL" id="JAGSVG010000015">
    <property type="protein sequence ID" value="MBR8130747.1"/>
    <property type="molecule type" value="Genomic_DNA"/>
</dbReference>
<evidence type="ECO:0008006" key="4">
    <source>
        <dbReference type="Google" id="ProtNLM"/>
    </source>
</evidence>
<accession>A0AA41JKX4</accession>
<name>A0AA41JKX4_9BURK</name>
<feature type="compositionally biased region" description="Low complexity" evidence="1">
    <location>
        <begin position="94"/>
        <end position="108"/>
    </location>
</feature>
<feature type="region of interest" description="Disordered" evidence="1">
    <location>
        <begin position="94"/>
        <end position="116"/>
    </location>
</feature>
<reference evidence="2" key="1">
    <citation type="submission" date="2021-04" db="EMBL/GenBank/DDBJ databases">
        <title>A collection of bacterial strains from the Burkholderia cepacia Research Laboratory and Repository.</title>
        <authorList>
            <person name="Lipuma J."/>
            <person name="Spilker T."/>
        </authorList>
    </citation>
    <scope>NUCLEOTIDE SEQUENCE</scope>
    <source>
        <strain evidence="2">AU36012</strain>
    </source>
</reference>
<dbReference type="Proteomes" id="UP000682266">
    <property type="component" value="Unassembled WGS sequence"/>
</dbReference>
<dbReference type="RefSeq" id="WP_146124523.1">
    <property type="nucleotide sequence ID" value="NZ_CADERF010000018.1"/>
</dbReference>
<evidence type="ECO:0000313" key="2">
    <source>
        <dbReference type="EMBL" id="MBR8130747.1"/>
    </source>
</evidence>
<dbReference type="AlphaFoldDB" id="A0AA41JKX4"/>
<comment type="caution">
    <text evidence="2">The sequence shown here is derived from an EMBL/GenBank/DDBJ whole genome shotgun (WGS) entry which is preliminary data.</text>
</comment>
<feature type="compositionally biased region" description="Basic and acidic residues" evidence="1">
    <location>
        <begin position="47"/>
        <end position="56"/>
    </location>
</feature>
<gene>
    <name evidence="2" type="ORF">KDW93_17535</name>
</gene>
<sequence length="766" mass="79960">MPALDGDGLPRSDSPAQPPRPVSRNASTQFPALKRRNSTSSLSTTADAHESTRGEDTGSVSSMGASGLGTHRTARRASVASAADAMSIASADRAASPARSAASNASSSSHDEISFTLPEPCGGSLIREHNGRLRCEQDRGAQGVLDLLSELDPGATRNVQVPHGATVHIDWDADLMQHMHTFMRLADGNPLLATDLLRDAIAKGEHAFTEQARMPGSDQHPADFLRSIGIRIRVTPDNGAGAQLQSVLEAHYDDEDKNARITRFLHDFGAMSLLSLANNKTLDKQLAYGVGASLAGTATIGTAFDYGIWDHVKRAMKPADAATFGPLLDSITPLVAETFDSMVIKRLLEVMKGGNLLPADAGEAWDDFKGSAYSGTIAMFGSIANNYVRELLSEALQKGDSRAAVAGLFVAKQFTNLLATWASGAMIPLDVKANHEQLIEAKKKLIEDGLVARPEARDLQQHVRESTLNTVRAARGDGSAIRSMAAGGEISASIGLLLSVLWAKGVVPESLERLITLVYSTPTEVLSMTATVAAEKWVGADGDKADARIMTDAAKQSAMLARLAGGAPTALTDLDRIARPDGERNAALGHAVTITLATAMALIDKAIDHAGTALAGAGRALEPAAELPYVSALLRSTSSGMSGAAHFAFQHALQPLGERVQAVSGAAYAGALQPLGQRIAQAVEDWTPTLAPLGNGASAVATGIARGVVKPAANATATTVDTVARVPGMLVELGTSAAASATNTLGNVVRRRRAPRTVRPSGADQV</sequence>
<feature type="region of interest" description="Disordered" evidence="1">
    <location>
        <begin position="1"/>
        <end position="75"/>
    </location>
</feature>
<evidence type="ECO:0000313" key="3">
    <source>
        <dbReference type="Proteomes" id="UP000682266"/>
    </source>
</evidence>
<proteinExistence type="predicted"/>
<evidence type="ECO:0000256" key="1">
    <source>
        <dbReference type="SAM" id="MobiDB-lite"/>
    </source>
</evidence>
<protein>
    <recommendedName>
        <fullName evidence="4">Type III effector protein</fullName>
    </recommendedName>
</protein>
<organism evidence="2 3">
    <name type="scientific">Burkholderia ambifaria</name>
    <dbReference type="NCBI Taxonomy" id="152480"/>
    <lineage>
        <taxon>Bacteria</taxon>
        <taxon>Pseudomonadati</taxon>
        <taxon>Pseudomonadota</taxon>
        <taxon>Betaproteobacteria</taxon>
        <taxon>Burkholderiales</taxon>
        <taxon>Burkholderiaceae</taxon>
        <taxon>Burkholderia</taxon>
        <taxon>Burkholderia cepacia complex</taxon>
    </lineage>
</organism>